<dbReference type="EMBL" id="MU790589">
    <property type="protein sequence ID" value="KAJ3997198.1"/>
    <property type="molecule type" value="Genomic_DNA"/>
</dbReference>
<feature type="non-terminal residue" evidence="2">
    <location>
        <position position="1"/>
    </location>
</feature>
<reference evidence="2" key="1">
    <citation type="submission" date="2022-08" db="EMBL/GenBank/DDBJ databases">
        <authorList>
            <consortium name="DOE Joint Genome Institute"/>
            <person name="Min B."/>
            <person name="Riley R."/>
            <person name="Sierra-Patev S."/>
            <person name="Naranjo-Ortiz M."/>
            <person name="Looney B."/>
            <person name="Konkel Z."/>
            <person name="Slot J.C."/>
            <person name="Sakamoto Y."/>
            <person name="Steenwyk J.L."/>
            <person name="Rokas A."/>
            <person name="Carro J."/>
            <person name="Camarero S."/>
            <person name="Ferreira P."/>
            <person name="Molpeceres G."/>
            <person name="Ruiz-Duenas F.J."/>
            <person name="Serrano A."/>
            <person name="Henrissat B."/>
            <person name="Drula E."/>
            <person name="Hughes K.W."/>
            <person name="Mata J.L."/>
            <person name="Ishikawa N.K."/>
            <person name="Vargas-Isla R."/>
            <person name="Ushijima S."/>
            <person name="Smith C.A."/>
            <person name="Ahrendt S."/>
            <person name="Andreopoulos W."/>
            <person name="He G."/>
            <person name="Labutti K."/>
            <person name="Lipzen A."/>
            <person name="Ng V."/>
            <person name="Sandor L."/>
            <person name="Barry K."/>
            <person name="Martinez A.T."/>
            <person name="Xiao Y."/>
            <person name="Gibbons J.G."/>
            <person name="Terashima K."/>
            <person name="Hibbett D.S."/>
            <person name="Grigoriev I.V."/>
        </authorList>
    </citation>
    <scope>NUCLEOTIDE SEQUENCE</scope>
    <source>
        <strain evidence="2">TFB10827</strain>
    </source>
</reference>
<dbReference type="InterPro" id="IPR006671">
    <property type="entry name" value="Cyclin_N"/>
</dbReference>
<comment type="caution">
    <text evidence="2">The sequence shown here is derived from an EMBL/GenBank/DDBJ whole genome shotgun (WGS) entry which is preliminary data.</text>
</comment>
<keyword evidence="3" id="KW-1185">Reference proteome</keyword>
<dbReference type="InterPro" id="IPR036915">
    <property type="entry name" value="Cyclin-like_sf"/>
</dbReference>
<dbReference type="SUPFAM" id="SSF47954">
    <property type="entry name" value="Cyclin-like"/>
    <property type="match status" value="1"/>
</dbReference>
<dbReference type="PANTHER" id="PTHR15615">
    <property type="match status" value="1"/>
</dbReference>
<dbReference type="Pfam" id="PF00134">
    <property type="entry name" value="Cyclin_N"/>
    <property type="match status" value="1"/>
</dbReference>
<accession>A0ABQ8QFL7</accession>
<feature type="domain" description="Cyclin N-terminal" evidence="1">
    <location>
        <begin position="67"/>
        <end position="159"/>
    </location>
</feature>
<dbReference type="Proteomes" id="UP001163828">
    <property type="component" value="Unassembled WGS sequence"/>
</dbReference>
<protein>
    <recommendedName>
        <fullName evidence="1">Cyclin N-terminal domain-containing protein</fullName>
    </recommendedName>
</protein>
<gene>
    <name evidence="2" type="ORF">F5050DRAFT_1540687</name>
</gene>
<dbReference type="Gene3D" id="1.10.472.10">
    <property type="entry name" value="Cyclin-like"/>
    <property type="match status" value="1"/>
</dbReference>
<evidence type="ECO:0000313" key="3">
    <source>
        <dbReference type="Proteomes" id="UP001163828"/>
    </source>
</evidence>
<dbReference type="CDD" id="cd20557">
    <property type="entry name" value="CYCLIN_ScPCL1-like"/>
    <property type="match status" value="1"/>
</dbReference>
<feature type="non-terminal residue" evidence="2">
    <location>
        <position position="172"/>
    </location>
</feature>
<evidence type="ECO:0000259" key="1">
    <source>
        <dbReference type="Pfam" id="PF00134"/>
    </source>
</evidence>
<dbReference type="InterPro" id="IPR013922">
    <property type="entry name" value="Cyclin_PHO80-like"/>
</dbReference>
<sequence length="172" mass="19515">VHHASLVHPATHSPMLLKLVNSRLSLKFIDYIANFIADALDSADGLPASPLGNEIKRRFSIVGLKFFMNMLFARTQVPTPVILAALAFIDKAKHQFETTILQELPLERTFLSAIVVASKALNDHTKNNIYWERCSAIFRAKEISCFELEFLTSLRWNLRLSDNDIFAHYDAI</sequence>
<proteinExistence type="predicted"/>
<evidence type="ECO:0000313" key="2">
    <source>
        <dbReference type="EMBL" id="KAJ3997198.1"/>
    </source>
</evidence>
<organism evidence="2 3">
    <name type="scientific">Lentinula boryana</name>
    <dbReference type="NCBI Taxonomy" id="40481"/>
    <lineage>
        <taxon>Eukaryota</taxon>
        <taxon>Fungi</taxon>
        <taxon>Dikarya</taxon>
        <taxon>Basidiomycota</taxon>
        <taxon>Agaricomycotina</taxon>
        <taxon>Agaricomycetes</taxon>
        <taxon>Agaricomycetidae</taxon>
        <taxon>Agaricales</taxon>
        <taxon>Marasmiineae</taxon>
        <taxon>Omphalotaceae</taxon>
        <taxon>Lentinula</taxon>
    </lineage>
</organism>
<name>A0ABQ8QFL7_9AGAR</name>
<dbReference type="PANTHER" id="PTHR15615:SF10">
    <property type="entry name" value="PHO85 CYCLIN-2-RELATED"/>
    <property type="match status" value="1"/>
</dbReference>